<evidence type="ECO:0000313" key="2">
    <source>
        <dbReference type="Proteomes" id="UP000002009"/>
    </source>
</evidence>
<dbReference type="OMA" id="EASECAN"/>
<evidence type="ECO:0000313" key="1">
    <source>
        <dbReference type="EMBL" id="ACO63337.1"/>
    </source>
</evidence>
<accession>C1E5Y9</accession>
<dbReference type="KEGG" id="mis:MICPUN_58483"/>
<name>C1E5Y9_MICCC</name>
<proteinExistence type="predicted"/>
<dbReference type="Proteomes" id="UP000002009">
    <property type="component" value="Chromosome 5"/>
</dbReference>
<protein>
    <submittedName>
        <fullName evidence="1">Uncharacterized protein</fullName>
    </submittedName>
</protein>
<keyword evidence="2" id="KW-1185">Reference proteome</keyword>
<sequence>MVELRLKGGGEVPIADGDTVAVGVVDIAGAGVRAMLAMRPPGAAALELELVGIPASADREGAAGPTFGDDVAGICLVQPAPGVSLIAVNRPLSAAEEAPFAHALASLVTERRAPLCIVAGALRLNVGGEGVVFQHAINGAAPLDLGANGGDGVHRLPGNLPIPDGSIAACVHSLRHAGVPTVCALTHGYRVAKLGSEAETDAAAAAARLGTAVAKGLGCARDGRADLAANYVWQPDEVAAKADQMYN</sequence>
<gene>
    <name evidence="1" type="ORF">MICPUN_58483</name>
</gene>
<dbReference type="EMBL" id="CP001326">
    <property type="protein sequence ID" value="ACO63337.1"/>
    <property type="molecule type" value="Genomic_DNA"/>
</dbReference>
<reference evidence="1 2" key="1">
    <citation type="journal article" date="2009" name="Science">
        <title>Green evolution and dynamic adaptations revealed by genomes of the marine picoeukaryotes Micromonas.</title>
        <authorList>
            <person name="Worden A.Z."/>
            <person name="Lee J.H."/>
            <person name="Mock T."/>
            <person name="Rouze P."/>
            <person name="Simmons M.P."/>
            <person name="Aerts A.L."/>
            <person name="Allen A.E."/>
            <person name="Cuvelier M.L."/>
            <person name="Derelle E."/>
            <person name="Everett M.V."/>
            <person name="Foulon E."/>
            <person name="Grimwood J."/>
            <person name="Gundlach H."/>
            <person name="Henrissat B."/>
            <person name="Napoli C."/>
            <person name="McDonald S.M."/>
            <person name="Parker M.S."/>
            <person name="Rombauts S."/>
            <person name="Salamov A."/>
            <person name="Von Dassow P."/>
            <person name="Badger J.H."/>
            <person name="Coutinho P.M."/>
            <person name="Demir E."/>
            <person name="Dubchak I."/>
            <person name="Gentemann C."/>
            <person name="Eikrem W."/>
            <person name="Gready J.E."/>
            <person name="John U."/>
            <person name="Lanier W."/>
            <person name="Lindquist E.A."/>
            <person name="Lucas S."/>
            <person name="Mayer K.F."/>
            <person name="Moreau H."/>
            <person name="Not F."/>
            <person name="Otillar R."/>
            <person name="Panaud O."/>
            <person name="Pangilinan J."/>
            <person name="Paulsen I."/>
            <person name="Piegu B."/>
            <person name="Poliakov A."/>
            <person name="Robbens S."/>
            <person name="Schmutz J."/>
            <person name="Toulza E."/>
            <person name="Wyss T."/>
            <person name="Zelensky A."/>
            <person name="Zhou K."/>
            <person name="Armbrust E.V."/>
            <person name="Bhattacharya D."/>
            <person name="Goodenough U.W."/>
            <person name="Van de Peer Y."/>
            <person name="Grigoriev I.V."/>
        </authorList>
    </citation>
    <scope>NUCLEOTIDE SEQUENCE [LARGE SCALE GENOMIC DNA]</scope>
    <source>
        <strain evidence="2">RCC299 / NOUM17</strain>
    </source>
</reference>
<dbReference type="AlphaFoldDB" id="C1E5Y9"/>
<dbReference type="RefSeq" id="XP_002502079.1">
    <property type="nucleotide sequence ID" value="XM_002502033.1"/>
</dbReference>
<dbReference type="GeneID" id="8243745"/>
<organism evidence="1 2">
    <name type="scientific">Micromonas commoda (strain RCC299 / NOUM17 / CCMP2709)</name>
    <name type="common">Picoplanktonic green alga</name>
    <dbReference type="NCBI Taxonomy" id="296587"/>
    <lineage>
        <taxon>Eukaryota</taxon>
        <taxon>Viridiplantae</taxon>
        <taxon>Chlorophyta</taxon>
        <taxon>Mamiellophyceae</taxon>
        <taxon>Mamiellales</taxon>
        <taxon>Mamiellaceae</taxon>
        <taxon>Micromonas</taxon>
    </lineage>
</organism>
<dbReference type="InParanoid" id="C1E5Y9"/>